<keyword evidence="1 6" id="KW-0547">Nucleotide-binding</keyword>
<keyword evidence="5 6" id="KW-0694">RNA-binding</keyword>
<dbReference type="InterPro" id="IPR027417">
    <property type="entry name" value="P-loop_NTPase"/>
</dbReference>
<evidence type="ECO:0000256" key="1">
    <source>
        <dbReference type="ARBA" id="ARBA00022741"/>
    </source>
</evidence>
<evidence type="ECO:0000259" key="9">
    <source>
        <dbReference type="PROSITE" id="PS51194"/>
    </source>
</evidence>
<dbReference type="CDD" id="cd18787">
    <property type="entry name" value="SF2_C_DEAD"/>
    <property type="match status" value="1"/>
</dbReference>
<evidence type="ECO:0000256" key="5">
    <source>
        <dbReference type="ARBA" id="ARBA00022884"/>
    </source>
</evidence>
<feature type="compositionally biased region" description="Basic and acidic residues" evidence="7">
    <location>
        <begin position="242"/>
        <end position="251"/>
    </location>
</feature>
<accession>A0A8H4Q4T4</accession>
<dbReference type="SMART" id="SM00487">
    <property type="entry name" value="DEXDc"/>
    <property type="match status" value="1"/>
</dbReference>
<feature type="compositionally biased region" description="Low complexity" evidence="7">
    <location>
        <begin position="629"/>
        <end position="642"/>
    </location>
</feature>
<dbReference type="Gene3D" id="3.40.50.300">
    <property type="entry name" value="P-loop containing nucleotide triphosphate hydrolases"/>
    <property type="match status" value="2"/>
</dbReference>
<dbReference type="PROSITE" id="PS51194">
    <property type="entry name" value="HELICASE_CTER"/>
    <property type="match status" value="1"/>
</dbReference>
<comment type="caution">
    <text evidence="10">The sequence shown here is derived from an EMBL/GenBank/DDBJ whole genome shotgun (WGS) entry which is preliminary data.</text>
</comment>
<evidence type="ECO:0000256" key="4">
    <source>
        <dbReference type="ARBA" id="ARBA00022840"/>
    </source>
</evidence>
<dbReference type="AlphaFoldDB" id="A0A8H4Q4T4"/>
<feature type="compositionally biased region" description="Basic and acidic residues" evidence="7">
    <location>
        <begin position="151"/>
        <end position="168"/>
    </location>
</feature>
<feature type="compositionally biased region" description="Basic and acidic residues" evidence="7">
    <location>
        <begin position="52"/>
        <end position="79"/>
    </location>
</feature>
<evidence type="ECO:0000256" key="3">
    <source>
        <dbReference type="ARBA" id="ARBA00022806"/>
    </source>
</evidence>
<evidence type="ECO:0000256" key="7">
    <source>
        <dbReference type="SAM" id="MobiDB-lite"/>
    </source>
</evidence>
<dbReference type="Pfam" id="PF00270">
    <property type="entry name" value="DEAD"/>
    <property type="match status" value="2"/>
</dbReference>
<keyword evidence="2 6" id="KW-0378">Hydrolase</keyword>
<feature type="domain" description="Helicase C-terminal" evidence="9">
    <location>
        <begin position="647"/>
        <end position="812"/>
    </location>
</feature>
<feature type="region of interest" description="Disordered" evidence="7">
    <location>
        <begin position="17"/>
        <end position="259"/>
    </location>
</feature>
<feature type="compositionally biased region" description="Basic and acidic residues" evidence="7">
    <location>
        <begin position="109"/>
        <end position="120"/>
    </location>
</feature>
<keyword evidence="3 6" id="KW-0347">Helicase</keyword>
<feature type="compositionally biased region" description="Basic and acidic residues" evidence="7">
    <location>
        <begin position="177"/>
        <end position="193"/>
    </location>
</feature>
<dbReference type="PROSITE" id="PS51192">
    <property type="entry name" value="HELICASE_ATP_BIND_1"/>
    <property type="match status" value="1"/>
</dbReference>
<dbReference type="GO" id="GO:0003724">
    <property type="term" value="F:RNA helicase activity"/>
    <property type="evidence" value="ECO:0007669"/>
    <property type="project" value="UniProtKB-EC"/>
</dbReference>
<organism evidence="10 11">
    <name type="scientific">Ophiocordyceps camponoti-floridani</name>
    <dbReference type="NCBI Taxonomy" id="2030778"/>
    <lineage>
        <taxon>Eukaryota</taxon>
        <taxon>Fungi</taxon>
        <taxon>Dikarya</taxon>
        <taxon>Ascomycota</taxon>
        <taxon>Pezizomycotina</taxon>
        <taxon>Sordariomycetes</taxon>
        <taxon>Hypocreomycetidae</taxon>
        <taxon>Hypocreales</taxon>
        <taxon>Ophiocordycipitaceae</taxon>
        <taxon>Ophiocordyceps</taxon>
    </lineage>
</organism>
<sequence length="821" mass="89842">MYARYIPPPKTAIKATVSKPIEPLPPSDGYSYARYVPGGSAAASAENAKRKREGDDGLPEEKRRARVKDGDRHADDRKGSTPKGKGKKKKARTSLQDNSNKVVDEEADGKEKSTEKEKKTKIIASPQEASKAADEETDGQEKRKKNNVNTKEQKKPSDEKRDEIKIKESVQYSTIKSTDEKTDQQEESRPEKRSKSKTKPQQVEPATTDDEADRTRHKAVLNRKNKSLSLATQSAQDVSSTEQDHQVEQHHSLQPLPQPAMVATDDIKPTARDALPPWLARPTGVSQSSRKPFQDLGIAAKAARVLAQRGFKEAFAIQTAAIPLLLPSGQDDAGDVLISAATGSGKTLAYALPIVRDVGRAVVTRLRALIVLPTRELVKQAHDVFETCARAYDGVDDDGKKVRIGVAVGSQSVKTEHDTLLASESRYDPDAYDTLSTADDTYSGTPRPGAWEGEVIDSTSRVDILICTPGRLVDHLEQTPGFTLNHLRWLVVDEADKLLSLSFQGWLDRVQERIRCPSSTGCCFGARDSPHEPRSGVRKVVVSATLTRDPGLLHRLSLRRPRLLVLDGDDERGDEAEHALPTSLAEFAVRVHEPGLKPLYLLALLRSGHMEAGLAESGDLSRPGPASQPDDNSSGPNPSSSSSPPPPPSTWLPPHTLIFTKSNESALRLSRLLSLLHPKLSHQITTLTSTTPTSTRRKTLRSFSSPSPTSPRLVVASDLVARGIDVPQLGHVVNYDVPATVAGYVHRVGRTARAGRRGCAWTLLPDPDSGWFWGRIAKGKGIRRASMVQRILIEGMGEDEIRRYDEALAELGREAVEMKRG</sequence>
<dbReference type="InterPro" id="IPR001650">
    <property type="entry name" value="Helicase_C-like"/>
</dbReference>
<feature type="compositionally biased region" description="Polar residues" evidence="7">
    <location>
        <begin position="227"/>
        <end position="241"/>
    </location>
</feature>
<dbReference type="InterPro" id="IPR014001">
    <property type="entry name" value="Helicase_ATP-bd"/>
</dbReference>
<feature type="region of interest" description="Disordered" evidence="7">
    <location>
        <begin position="688"/>
        <end position="708"/>
    </location>
</feature>
<dbReference type="InterPro" id="IPR000629">
    <property type="entry name" value="RNA-helicase_DEAD-box_CS"/>
</dbReference>
<protein>
    <recommendedName>
        <fullName evidence="6">ATP-dependent RNA helicase</fullName>
        <ecNumber evidence="6">3.6.4.13</ecNumber>
    </recommendedName>
</protein>
<dbReference type="PANTHER" id="PTHR24031">
    <property type="entry name" value="RNA HELICASE"/>
    <property type="match status" value="1"/>
</dbReference>
<dbReference type="PROSITE" id="PS00039">
    <property type="entry name" value="DEAD_ATP_HELICASE"/>
    <property type="match status" value="1"/>
</dbReference>
<comment type="function">
    <text evidence="6">RNA helicase.</text>
</comment>
<dbReference type="InterPro" id="IPR011545">
    <property type="entry name" value="DEAD/DEAH_box_helicase_dom"/>
</dbReference>
<evidence type="ECO:0000313" key="11">
    <source>
        <dbReference type="Proteomes" id="UP000562929"/>
    </source>
</evidence>
<dbReference type="SMART" id="SM00490">
    <property type="entry name" value="HELICc"/>
    <property type="match status" value="1"/>
</dbReference>
<dbReference type="Pfam" id="PF00271">
    <property type="entry name" value="Helicase_C"/>
    <property type="match status" value="1"/>
</dbReference>
<dbReference type="GO" id="GO:0005524">
    <property type="term" value="F:ATP binding"/>
    <property type="evidence" value="ECO:0007669"/>
    <property type="project" value="UniProtKB-UniRule"/>
</dbReference>
<name>A0A8H4Q4T4_9HYPO</name>
<comment type="domain">
    <text evidence="6">The Q motif is unique to and characteristic of the DEAD box family of RNA helicases and controls ATP binding and hydrolysis.</text>
</comment>
<gene>
    <name evidence="10" type="ORF">GQ602_004987</name>
</gene>
<dbReference type="GO" id="GO:0016787">
    <property type="term" value="F:hydrolase activity"/>
    <property type="evidence" value="ECO:0007669"/>
    <property type="project" value="UniProtKB-KW"/>
</dbReference>
<comment type="catalytic activity">
    <reaction evidence="6">
        <text>ATP + H2O = ADP + phosphate + H(+)</text>
        <dbReference type="Rhea" id="RHEA:13065"/>
        <dbReference type="ChEBI" id="CHEBI:15377"/>
        <dbReference type="ChEBI" id="CHEBI:15378"/>
        <dbReference type="ChEBI" id="CHEBI:30616"/>
        <dbReference type="ChEBI" id="CHEBI:43474"/>
        <dbReference type="ChEBI" id="CHEBI:456216"/>
        <dbReference type="EC" id="3.6.4.13"/>
    </reaction>
</comment>
<dbReference type="EC" id="3.6.4.13" evidence="6"/>
<dbReference type="OrthoDB" id="3370at2759"/>
<keyword evidence="4 6" id="KW-0067">ATP-binding</keyword>
<proteinExistence type="inferred from homology"/>
<evidence type="ECO:0000256" key="6">
    <source>
        <dbReference type="RuleBase" id="RU365068"/>
    </source>
</evidence>
<keyword evidence="11" id="KW-1185">Reference proteome</keyword>
<feature type="compositionally biased region" description="Basic residues" evidence="7">
    <location>
        <begin position="215"/>
        <end position="226"/>
    </location>
</feature>
<reference evidence="10 11" key="1">
    <citation type="journal article" date="2020" name="G3 (Bethesda)">
        <title>Genetic Underpinnings of Host Manipulation by Ophiocordyceps as Revealed by Comparative Transcriptomics.</title>
        <authorList>
            <person name="Will I."/>
            <person name="Das B."/>
            <person name="Trinh T."/>
            <person name="Brachmann A."/>
            <person name="Ohm R.A."/>
            <person name="de Bekker C."/>
        </authorList>
    </citation>
    <scope>NUCLEOTIDE SEQUENCE [LARGE SCALE GENOMIC DNA]</scope>
    <source>
        <strain evidence="10 11">EC05</strain>
    </source>
</reference>
<feature type="region of interest" description="Disordered" evidence="7">
    <location>
        <begin position="615"/>
        <end position="656"/>
    </location>
</feature>
<dbReference type="Proteomes" id="UP000562929">
    <property type="component" value="Unassembled WGS sequence"/>
</dbReference>
<evidence type="ECO:0000259" key="8">
    <source>
        <dbReference type="PROSITE" id="PS51192"/>
    </source>
</evidence>
<dbReference type="SUPFAM" id="SSF52540">
    <property type="entry name" value="P-loop containing nucleoside triphosphate hydrolases"/>
    <property type="match status" value="1"/>
</dbReference>
<evidence type="ECO:0000256" key="2">
    <source>
        <dbReference type="ARBA" id="ARBA00022801"/>
    </source>
</evidence>
<dbReference type="CDD" id="cd17956">
    <property type="entry name" value="DEADc_DDX51"/>
    <property type="match status" value="1"/>
</dbReference>
<dbReference type="EMBL" id="JAACLJ010000005">
    <property type="protein sequence ID" value="KAF4585682.1"/>
    <property type="molecule type" value="Genomic_DNA"/>
</dbReference>
<evidence type="ECO:0000313" key="10">
    <source>
        <dbReference type="EMBL" id="KAF4585682.1"/>
    </source>
</evidence>
<comment type="similarity">
    <text evidence="6">Belongs to the DEAD box helicase family.</text>
</comment>
<feature type="domain" description="Helicase ATP-binding" evidence="8">
    <location>
        <begin position="327"/>
        <end position="564"/>
    </location>
</feature>
<dbReference type="GO" id="GO:0003723">
    <property type="term" value="F:RNA binding"/>
    <property type="evidence" value="ECO:0007669"/>
    <property type="project" value="UniProtKB-UniRule"/>
</dbReference>